<proteinExistence type="predicted"/>
<evidence type="ECO:0000313" key="3">
    <source>
        <dbReference type="EMBL" id="EKT87550.1"/>
    </source>
</evidence>
<feature type="compositionally biased region" description="Low complexity" evidence="1">
    <location>
        <begin position="58"/>
        <end position="67"/>
    </location>
</feature>
<gene>
    <name evidence="3" type="ORF">LSS_06829</name>
</gene>
<dbReference type="AlphaFoldDB" id="K8YDJ5"/>
<dbReference type="Proteomes" id="UP000035800">
    <property type="component" value="Chromosome I"/>
</dbReference>
<dbReference type="RefSeq" id="WP_004459486.1">
    <property type="nucleotide sequence ID" value="NZ_CP006694.1"/>
</dbReference>
<dbReference type="KEGG" id="lst:LSS_06829"/>
<sequence length="126" mass="14598">MLFRSKDDFQSVLIEKPMKFSNCLVGRKLFVFLYVALIFYCATVWTQFSAFGKNSPPTTISSETTSETENEKTTEFKLEDLVSQQDHFAFDYDLETARYGDSIERILIQYFAEIESPPPENLHLSI</sequence>
<name>K8YDJ5_9LEPT</name>
<evidence type="ECO:0000256" key="1">
    <source>
        <dbReference type="SAM" id="MobiDB-lite"/>
    </source>
</evidence>
<dbReference type="PATRIC" id="fig|758847.3.peg.1434"/>
<reference evidence="3 4" key="2">
    <citation type="journal article" date="2014" name="Emerg. Microbes Infect.">
        <title>Potential impact on kidney infection: a whole-genome analysis of Leptospira santarosai serovar Shermani.</title>
        <authorList>
            <person name="Chou L.F."/>
            <person name="Chen T.W."/>
            <person name="Ko Y.C."/>
            <person name="Pan M.J."/>
            <person name="Tian Y.C."/>
            <person name="Chiu C.H."/>
            <person name="Tang P."/>
            <person name="Hung C.C."/>
            <person name="Yang C.W."/>
        </authorList>
    </citation>
    <scope>NUCLEOTIDE SEQUENCE</scope>
    <source>
        <strain evidence="3 4">LT 821</strain>
    </source>
</reference>
<dbReference type="EMBL" id="CP006694">
    <property type="protein sequence ID" value="EKT87550.1"/>
    <property type="molecule type" value="Genomic_DNA"/>
</dbReference>
<accession>K8YDJ5</accession>
<evidence type="ECO:0000256" key="2">
    <source>
        <dbReference type="SAM" id="Phobius"/>
    </source>
</evidence>
<keyword evidence="2" id="KW-1133">Transmembrane helix</keyword>
<reference evidence="3 4" key="1">
    <citation type="journal article" date="2012" name="Gene">
        <title>Sequence of Leptospira santarosai serovar Shermani genome and prediction of virulence-associated genes.</title>
        <authorList>
            <person name="Chou L.F."/>
            <person name="Chen Y.T."/>
            <person name="Lu C.W."/>
            <person name="Ko Y.C."/>
            <person name="Tang C.Y."/>
            <person name="Pan M.J."/>
            <person name="Tian Y.C."/>
            <person name="Chiu C.H."/>
            <person name="Hung C.C."/>
            <person name="Yang C.W."/>
        </authorList>
    </citation>
    <scope>NUCLEOTIDE SEQUENCE [LARGE SCALE GENOMIC DNA]</scope>
    <source>
        <strain evidence="3">LT 821</strain>
    </source>
</reference>
<protein>
    <submittedName>
        <fullName evidence="3">Uncharacterized protein</fullName>
    </submittedName>
</protein>
<feature type="region of interest" description="Disordered" evidence="1">
    <location>
        <begin position="53"/>
        <end position="75"/>
    </location>
</feature>
<dbReference type="GeneID" id="29740734"/>
<keyword evidence="2" id="KW-0812">Transmembrane</keyword>
<keyword evidence="2" id="KW-0472">Membrane</keyword>
<feature type="transmembrane region" description="Helical" evidence="2">
    <location>
        <begin position="29"/>
        <end position="48"/>
    </location>
</feature>
<dbReference type="STRING" id="758847.LSS_06829"/>
<evidence type="ECO:0000313" key="4">
    <source>
        <dbReference type="Proteomes" id="UP000035800"/>
    </source>
</evidence>
<organism evidence="3 4">
    <name type="scientific">Leptospira santarosai serovar Shermani str. LT 821</name>
    <dbReference type="NCBI Taxonomy" id="758847"/>
    <lineage>
        <taxon>Bacteria</taxon>
        <taxon>Pseudomonadati</taxon>
        <taxon>Spirochaetota</taxon>
        <taxon>Spirochaetia</taxon>
        <taxon>Leptospirales</taxon>
        <taxon>Leptospiraceae</taxon>
        <taxon>Leptospira</taxon>
    </lineage>
</organism>